<evidence type="ECO:0000259" key="1">
    <source>
        <dbReference type="PROSITE" id="PS51340"/>
    </source>
</evidence>
<dbReference type="EMBL" id="FXTD01000013">
    <property type="protein sequence ID" value="SMO88246.1"/>
    <property type="molecule type" value="Genomic_DNA"/>
</dbReference>
<dbReference type="SUPFAM" id="SSF50800">
    <property type="entry name" value="PK beta-barrel domain-like"/>
    <property type="match status" value="1"/>
</dbReference>
<dbReference type="GO" id="GO:0003824">
    <property type="term" value="F:catalytic activity"/>
    <property type="evidence" value="ECO:0007669"/>
    <property type="project" value="InterPro"/>
</dbReference>
<gene>
    <name evidence="2" type="ORF">SAMN06264867_11320</name>
</gene>
<dbReference type="Proteomes" id="UP000319712">
    <property type="component" value="Unassembled WGS sequence"/>
</dbReference>
<dbReference type="InterPro" id="IPR005303">
    <property type="entry name" value="MOCOS_middle"/>
</dbReference>
<feature type="domain" description="MOSC" evidence="1">
    <location>
        <begin position="109"/>
        <end position="281"/>
    </location>
</feature>
<proteinExistence type="predicted"/>
<name>A0A521EWH0_9EURY</name>
<keyword evidence="3" id="KW-1185">Reference proteome</keyword>
<dbReference type="OrthoDB" id="211216at2157"/>
<accession>A0A521EWH0</accession>
<sequence length="296" mass="31820">MTRLGGLLAYPMKSLDGVAVDRAELGSRGALRGDRSYAFVEAGVDPEAASVGSGGGYVNGKSEPAIQRLRATYELAGPTDATPTAVTLERPARGDAAADERTFALPKERDALAAWVGEYLGYGVDLVRDPTGGFPDDRAAPGPTVISAGTLEAVASWFDGIADATEARRRFRPNVVIEDCPAFFEDRLFDDRGTGIRFSIGEADLVGVNPCQRCVVPSRHPDTAAEIDGFRERFLRKRRETLPEWTESDRFDHDFRLMVNTVVPEGSWGSVVAVGDSVEIDGLVDVEEADDGVVLA</sequence>
<evidence type="ECO:0000313" key="3">
    <source>
        <dbReference type="Proteomes" id="UP000319712"/>
    </source>
</evidence>
<dbReference type="InterPro" id="IPR005302">
    <property type="entry name" value="MoCF_Sase_C"/>
</dbReference>
<dbReference type="Pfam" id="PF03476">
    <property type="entry name" value="MOSC_N"/>
    <property type="match status" value="1"/>
</dbReference>
<dbReference type="InterPro" id="IPR011037">
    <property type="entry name" value="Pyrv_Knase-like_insert_dom_sf"/>
</dbReference>
<reference evidence="2 3" key="1">
    <citation type="submission" date="2017-05" db="EMBL/GenBank/DDBJ databases">
        <authorList>
            <person name="Varghese N."/>
            <person name="Submissions S."/>
        </authorList>
    </citation>
    <scope>NUCLEOTIDE SEQUENCE [LARGE SCALE GENOMIC DNA]</scope>
    <source>
        <strain evidence="2 3">DSM 19504</strain>
    </source>
</reference>
<dbReference type="GO" id="GO:0030151">
    <property type="term" value="F:molybdenum ion binding"/>
    <property type="evidence" value="ECO:0007669"/>
    <property type="project" value="InterPro"/>
</dbReference>
<dbReference type="AlphaFoldDB" id="A0A521EWH0"/>
<protein>
    <recommendedName>
        <fullName evidence="1">MOSC domain-containing protein</fullName>
    </recommendedName>
</protein>
<dbReference type="GO" id="GO:0030170">
    <property type="term" value="F:pyridoxal phosphate binding"/>
    <property type="evidence" value="ECO:0007669"/>
    <property type="project" value="InterPro"/>
</dbReference>
<dbReference type="RefSeq" id="WP_142987695.1">
    <property type="nucleotide sequence ID" value="NZ_FXTD01000013.1"/>
</dbReference>
<dbReference type="Pfam" id="PF03473">
    <property type="entry name" value="MOSC"/>
    <property type="match status" value="1"/>
</dbReference>
<organism evidence="2 3">
    <name type="scientific">Halorubrum cibi</name>
    <dbReference type="NCBI Taxonomy" id="413815"/>
    <lineage>
        <taxon>Archaea</taxon>
        <taxon>Methanobacteriati</taxon>
        <taxon>Methanobacteriota</taxon>
        <taxon>Stenosarchaea group</taxon>
        <taxon>Halobacteria</taxon>
        <taxon>Halobacteriales</taxon>
        <taxon>Haloferacaceae</taxon>
        <taxon>Halorubrum</taxon>
    </lineage>
</organism>
<dbReference type="PROSITE" id="PS51340">
    <property type="entry name" value="MOSC"/>
    <property type="match status" value="1"/>
</dbReference>
<evidence type="ECO:0000313" key="2">
    <source>
        <dbReference type="EMBL" id="SMO88246.1"/>
    </source>
</evidence>